<dbReference type="InterPro" id="IPR025665">
    <property type="entry name" value="Beta-barrel_OMP_2"/>
</dbReference>
<feature type="chain" id="PRO_5045875578" evidence="1">
    <location>
        <begin position="21"/>
        <end position="280"/>
    </location>
</feature>
<sequence>MAISVKILACCLLLTGFAEKAEAQKVALGVAAGYSFNYAYVKQVPDPVEAYEIAPKVARGLVTAFQAALPLQNGFSLQAGIRFMAKALTFEQTFSYPGNSVFKTEWRQKGFGIETPVHLAYTLLNRRHQLIISSGFSLGRNWISSTYYGYSYKSGSIFSGGVSSGSGTDHSIASTFIPAKNSMLLGAEIGAELRPFFHENIALSVLFHQELLREFGSVRYENKFHYVQNQSNAIATPKGSFEVIRPAYFMVQVEYTLNGKKIKHKPVPEIKQDFEEDGSE</sequence>
<gene>
    <name evidence="3" type="ORF">I5M27_00185</name>
</gene>
<evidence type="ECO:0000259" key="2">
    <source>
        <dbReference type="Pfam" id="PF13568"/>
    </source>
</evidence>
<proteinExistence type="predicted"/>
<comment type="caution">
    <text evidence="3">The sequence shown here is derived from an EMBL/GenBank/DDBJ whole genome shotgun (WGS) entry which is preliminary data.</text>
</comment>
<organism evidence="3 4">
    <name type="scientific">Adhaeribacter terrigena</name>
    <dbReference type="NCBI Taxonomy" id="2793070"/>
    <lineage>
        <taxon>Bacteria</taxon>
        <taxon>Pseudomonadati</taxon>
        <taxon>Bacteroidota</taxon>
        <taxon>Cytophagia</taxon>
        <taxon>Cytophagales</taxon>
        <taxon>Hymenobacteraceae</taxon>
        <taxon>Adhaeribacter</taxon>
    </lineage>
</organism>
<dbReference type="EMBL" id="JAEHFX010000001">
    <property type="protein sequence ID" value="MBK0401381.1"/>
    <property type="molecule type" value="Genomic_DNA"/>
</dbReference>
<accession>A0ABS1BWA8</accession>
<evidence type="ECO:0000313" key="3">
    <source>
        <dbReference type="EMBL" id="MBK0401381.1"/>
    </source>
</evidence>
<keyword evidence="1" id="KW-0732">Signal</keyword>
<name>A0ABS1BWA8_9BACT</name>
<dbReference type="RefSeq" id="WP_200504017.1">
    <property type="nucleotide sequence ID" value="NZ_JAEHFX010000001.1"/>
</dbReference>
<dbReference type="Proteomes" id="UP000644147">
    <property type="component" value="Unassembled WGS sequence"/>
</dbReference>
<dbReference type="Pfam" id="PF13568">
    <property type="entry name" value="OMP_b-brl_2"/>
    <property type="match status" value="1"/>
</dbReference>
<protein>
    <submittedName>
        <fullName evidence="3">PorT family protein</fullName>
    </submittedName>
</protein>
<keyword evidence="4" id="KW-1185">Reference proteome</keyword>
<reference evidence="3 4" key="1">
    <citation type="submission" date="2020-12" db="EMBL/GenBank/DDBJ databases">
        <title>Bacterial novel species Adhaeribacter sp. BT258 isolated from soil.</title>
        <authorList>
            <person name="Jung H.-Y."/>
        </authorList>
    </citation>
    <scope>NUCLEOTIDE SEQUENCE [LARGE SCALE GENOMIC DNA]</scope>
    <source>
        <strain evidence="3 4">BT258</strain>
    </source>
</reference>
<feature type="domain" description="Outer membrane protein beta-barrel" evidence="2">
    <location>
        <begin position="23"/>
        <end position="194"/>
    </location>
</feature>
<feature type="signal peptide" evidence="1">
    <location>
        <begin position="1"/>
        <end position="20"/>
    </location>
</feature>
<evidence type="ECO:0000313" key="4">
    <source>
        <dbReference type="Proteomes" id="UP000644147"/>
    </source>
</evidence>
<evidence type="ECO:0000256" key="1">
    <source>
        <dbReference type="SAM" id="SignalP"/>
    </source>
</evidence>